<gene>
    <name evidence="2 4" type="ORF">BDZ99DRAFT_513747</name>
</gene>
<evidence type="ECO:0000313" key="3">
    <source>
        <dbReference type="Proteomes" id="UP000504636"/>
    </source>
</evidence>
<dbReference type="EMBL" id="MU003692">
    <property type="protein sequence ID" value="KAF2817504.1"/>
    <property type="molecule type" value="Genomic_DNA"/>
</dbReference>
<evidence type="ECO:0000313" key="4">
    <source>
        <dbReference type="RefSeq" id="XP_033584468.1"/>
    </source>
</evidence>
<dbReference type="OrthoDB" id="5422698at2759"/>
<evidence type="ECO:0000256" key="1">
    <source>
        <dbReference type="SAM" id="SignalP"/>
    </source>
</evidence>
<feature type="chain" id="PRO_5044629720" description="Ubiquitin 3 binding protein But2 C-terminal domain-containing protein" evidence="1">
    <location>
        <begin position="20"/>
        <end position="210"/>
    </location>
</feature>
<accession>A0A6A6ZB16</accession>
<dbReference type="GeneID" id="54465636"/>
<dbReference type="AlphaFoldDB" id="A0A6A6ZB16"/>
<reference evidence="2 4" key="1">
    <citation type="journal article" date="2020" name="Stud. Mycol.">
        <title>101 Dothideomycetes genomes: a test case for predicting lifestyles and emergence of pathogens.</title>
        <authorList>
            <person name="Haridas S."/>
            <person name="Albert R."/>
            <person name="Binder M."/>
            <person name="Bloem J."/>
            <person name="Labutti K."/>
            <person name="Salamov A."/>
            <person name="Andreopoulos B."/>
            <person name="Baker S."/>
            <person name="Barry K."/>
            <person name="Bills G."/>
            <person name="Bluhm B."/>
            <person name="Cannon C."/>
            <person name="Castanera R."/>
            <person name="Culley D."/>
            <person name="Daum C."/>
            <person name="Ezra D."/>
            <person name="Gonzalez J."/>
            <person name="Henrissat B."/>
            <person name="Kuo A."/>
            <person name="Liang C."/>
            <person name="Lipzen A."/>
            <person name="Lutzoni F."/>
            <person name="Magnuson J."/>
            <person name="Mondo S."/>
            <person name="Nolan M."/>
            <person name="Ohm R."/>
            <person name="Pangilinan J."/>
            <person name="Park H.-J."/>
            <person name="Ramirez L."/>
            <person name="Alfaro M."/>
            <person name="Sun H."/>
            <person name="Tritt A."/>
            <person name="Yoshinaga Y."/>
            <person name="Zwiers L.-H."/>
            <person name="Turgeon B."/>
            <person name="Goodwin S."/>
            <person name="Spatafora J."/>
            <person name="Crous P."/>
            <person name="Grigoriev I."/>
        </authorList>
    </citation>
    <scope>NUCLEOTIDE SEQUENCE</scope>
    <source>
        <strain evidence="2 4">CBS 304.34</strain>
    </source>
</reference>
<sequence length="210" mass="22940">MKPTLVQALTLCAIPTVFAAAVPLSSTTHQKPVAQIKVITEPEGALKIPGHNNATYGPVPKAWQLFKIEFLEIAPSPIPVNRIFFTLLRGEISLSKTKDPAHLDKLLTSATLTITSSAILLNGDHEDTKSYTVPLRTTAFGPAHLSIRNATAYVEHLSSSGSNDILVDYWIPGIFLRTGTWTFEVVAELEDGTCLFAMSLTQWLEGRAKR</sequence>
<reference evidence="4" key="3">
    <citation type="submission" date="2025-04" db="UniProtKB">
        <authorList>
            <consortium name="RefSeq"/>
        </authorList>
    </citation>
    <scope>IDENTIFICATION</scope>
    <source>
        <strain evidence="4">CBS 304.34</strain>
    </source>
</reference>
<organism evidence="2">
    <name type="scientific">Mytilinidion resinicola</name>
    <dbReference type="NCBI Taxonomy" id="574789"/>
    <lineage>
        <taxon>Eukaryota</taxon>
        <taxon>Fungi</taxon>
        <taxon>Dikarya</taxon>
        <taxon>Ascomycota</taxon>
        <taxon>Pezizomycotina</taxon>
        <taxon>Dothideomycetes</taxon>
        <taxon>Pleosporomycetidae</taxon>
        <taxon>Mytilinidiales</taxon>
        <taxon>Mytilinidiaceae</taxon>
        <taxon>Mytilinidion</taxon>
    </lineage>
</organism>
<reference evidence="4" key="2">
    <citation type="submission" date="2020-04" db="EMBL/GenBank/DDBJ databases">
        <authorList>
            <consortium name="NCBI Genome Project"/>
        </authorList>
    </citation>
    <scope>NUCLEOTIDE SEQUENCE</scope>
    <source>
        <strain evidence="4">CBS 304.34</strain>
    </source>
</reference>
<name>A0A6A6ZB16_9PEZI</name>
<dbReference type="RefSeq" id="XP_033584468.1">
    <property type="nucleotide sequence ID" value="XM_033724743.1"/>
</dbReference>
<protein>
    <recommendedName>
        <fullName evidence="5">Ubiquitin 3 binding protein But2 C-terminal domain-containing protein</fullName>
    </recommendedName>
</protein>
<evidence type="ECO:0000313" key="2">
    <source>
        <dbReference type="EMBL" id="KAF2817504.1"/>
    </source>
</evidence>
<keyword evidence="3" id="KW-1185">Reference proteome</keyword>
<evidence type="ECO:0008006" key="5">
    <source>
        <dbReference type="Google" id="ProtNLM"/>
    </source>
</evidence>
<dbReference type="Proteomes" id="UP000504636">
    <property type="component" value="Unplaced"/>
</dbReference>
<keyword evidence="1" id="KW-0732">Signal</keyword>
<proteinExistence type="predicted"/>
<feature type="signal peptide" evidence="1">
    <location>
        <begin position="1"/>
        <end position="19"/>
    </location>
</feature>